<gene>
    <name evidence="2" type="ORF">SAMN02799620_06219</name>
</gene>
<evidence type="ECO:0000313" key="2">
    <source>
        <dbReference type="EMBL" id="SCX34125.1"/>
    </source>
</evidence>
<organism evidence="2 3">
    <name type="scientific">Mycolicibacterium fluoranthenivorans</name>
    <dbReference type="NCBI Taxonomy" id="258505"/>
    <lineage>
        <taxon>Bacteria</taxon>
        <taxon>Bacillati</taxon>
        <taxon>Actinomycetota</taxon>
        <taxon>Actinomycetes</taxon>
        <taxon>Mycobacteriales</taxon>
        <taxon>Mycobacteriaceae</taxon>
        <taxon>Mycolicibacterium</taxon>
    </lineage>
</organism>
<name>A0A1G4X213_9MYCO</name>
<dbReference type="AlphaFoldDB" id="A0A1G4X213"/>
<dbReference type="GO" id="GO:0016887">
    <property type="term" value="F:ATP hydrolysis activity"/>
    <property type="evidence" value="ECO:0007669"/>
    <property type="project" value="TreeGrafter"/>
</dbReference>
<keyword evidence="2" id="KW-0378">Hydrolase</keyword>
<dbReference type="PANTHER" id="PTHR43384:SF11">
    <property type="entry name" value="SEPTUM SITE DETERMINING PROTEIN"/>
    <property type="match status" value="1"/>
</dbReference>
<evidence type="ECO:0000313" key="3">
    <source>
        <dbReference type="Proteomes" id="UP000199707"/>
    </source>
</evidence>
<dbReference type="GO" id="GO:0005829">
    <property type="term" value="C:cytosol"/>
    <property type="evidence" value="ECO:0007669"/>
    <property type="project" value="TreeGrafter"/>
</dbReference>
<dbReference type="InterPro" id="IPR027417">
    <property type="entry name" value="P-loop_NTPase"/>
</dbReference>
<accession>A0A1G4X213</accession>
<dbReference type="Gene3D" id="3.40.50.300">
    <property type="entry name" value="P-loop containing nucleotide triphosphate hydrolases"/>
    <property type="match status" value="1"/>
</dbReference>
<dbReference type="InterPro" id="IPR022521">
    <property type="entry name" value="Rv3660c"/>
</dbReference>
<sequence>MVAIYSHSEWVTISGTASVLAMLGDRPMRDDVDRVAAAAGVRVVHAGEPSSRAVWAGAPVVLLDRGAAARCVAHGLPRRDRVLLLSPALTSEDWESAVAVGAERVLHLPGQDGELVATLSAAPDGRGAGPRRGPVVAVLGGTGGAGASLLTVAIAQAAAESLLIDADPWGGGLDLALGNEGEPGLRWPDLRLSEGRLGYDALRDVLPTHRGVTVLSGGRMGTEIRPGPLAAVIDAGRRAGVTVVCDVPRQPGPATETAMRAADLVVLITPADVRSTAAAAVTGGWAGAINPNVGLVVRGPAPGGLRADDVARTVGLPLLVSMRPQPGLDGSMERGGLRVRARSPLATAAGRILALLRQQPVAVPG</sequence>
<dbReference type="Proteomes" id="UP000199707">
    <property type="component" value="Unassembled WGS sequence"/>
</dbReference>
<dbReference type="GO" id="GO:0051782">
    <property type="term" value="P:negative regulation of cell division"/>
    <property type="evidence" value="ECO:0007669"/>
    <property type="project" value="TreeGrafter"/>
</dbReference>
<dbReference type="InterPro" id="IPR050625">
    <property type="entry name" value="ParA/MinD_ATPase"/>
</dbReference>
<dbReference type="NCBIfam" id="TIGR03815">
    <property type="entry name" value="CpaE_hom_Actino"/>
    <property type="match status" value="1"/>
</dbReference>
<dbReference type="STRING" id="1502745.SAMN02799620_06219"/>
<keyword evidence="2" id="KW-0347">Helicase</keyword>
<feature type="domain" description="Rv3660c-like CheY-like N-terminal" evidence="1">
    <location>
        <begin position="23"/>
        <end position="126"/>
    </location>
</feature>
<dbReference type="EMBL" id="FMUB01000021">
    <property type="protein sequence ID" value="SCX34125.1"/>
    <property type="molecule type" value="Genomic_DNA"/>
</dbReference>
<keyword evidence="2" id="KW-0547">Nucleotide-binding</keyword>
<proteinExistence type="predicted"/>
<keyword evidence="2" id="KW-0067">ATP-binding</keyword>
<dbReference type="GO" id="GO:0004386">
    <property type="term" value="F:helicase activity"/>
    <property type="evidence" value="ECO:0007669"/>
    <property type="project" value="UniProtKB-KW"/>
</dbReference>
<dbReference type="GO" id="GO:0005524">
    <property type="term" value="F:ATP binding"/>
    <property type="evidence" value="ECO:0007669"/>
    <property type="project" value="TreeGrafter"/>
</dbReference>
<dbReference type="GO" id="GO:0009898">
    <property type="term" value="C:cytoplasmic side of plasma membrane"/>
    <property type="evidence" value="ECO:0007669"/>
    <property type="project" value="TreeGrafter"/>
</dbReference>
<protein>
    <submittedName>
        <fullName evidence="2">Helicase/secretion neighborhood CpaE-like protein</fullName>
    </submittedName>
</protein>
<dbReference type="Pfam" id="PF26563">
    <property type="entry name" value="Rv3660c_N"/>
    <property type="match status" value="1"/>
</dbReference>
<dbReference type="InterPro" id="IPR059050">
    <property type="entry name" value="Rv3660c_N"/>
</dbReference>
<dbReference type="SUPFAM" id="SSF52540">
    <property type="entry name" value="P-loop containing nucleoside triphosphate hydrolases"/>
    <property type="match status" value="1"/>
</dbReference>
<dbReference type="PANTHER" id="PTHR43384">
    <property type="entry name" value="SEPTUM SITE-DETERMINING PROTEIN MIND HOMOLOG, CHLOROPLASTIC-RELATED"/>
    <property type="match status" value="1"/>
</dbReference>
<reference evidence="3" key="1">
    <citation type="submission" date="2016-10" db="EMBL/GenBank/DDBJ databases">
        <authorList>
            <person name="Varghese N."/>
            <person name="Submissions S."/>
        </authorList>
    </citation>
    <scope>NUCLEOTIDE SEQUENCE [LARGE SCALE GENOMIC DNA]</scope>
    <source>
        <strain evidence="3">UNC267MFSha1.1M11</strain>
    </source>
</reference>
<evidence type="ECO:0000259" key="1">
    <source>
        <dbReference type="Pfam" id="PF26563"/>
    </source>
</evidence>